<dbReference type="AlphaFoldDB" id="A0AAV7RBK0"/>
<dbReference type="InterPro" id="IPR025740">
    <property type="entry name" value="FAM110"/>
</dbReference>
<dbReference type="Pfam" id="PF14160">
    <property type="entry name" value="FAM110_C"/>
    <property type="match status" value="1"/>
</dbReference>
<evidence type="ECO:0000256" key="2">
    <source>
        <dbReference type="SAM" id="MobiDB-lite"/>
    </source>
</evidence>
<organism evidence="5 6">
    <name type="scientific">Pleurodeles waltl</name>
    <name type="common">Iberian ribbed newt</name>
    <dbReference type="NCBI Taxonomy" id="8319"/>
    <lineage>
        <taxon>Eukaryota</taxon>
        <taxon>Metazoa</taxon>
        <taxon>Chordata</taxon>
        <taxon>Craniata</taxon>
        <taxon>Vertebrata</taxon>
        <taxon>Euteleostomi</taxon>
        <taxon>Amphibia</taxon>
        <taxon>Batrachia</taxon>
        <taxon>Caudata</taxon>
        <taxon>Salamandroidea</taxon>
        <taxon>Salamandridae</taxon>
        <taxon>Pleurodelinae</taxon>
        <taxon>Pleurodeles</taxon>
    </lineage>
</organism>
<dbReference type="Proteomes" id="UP001066276">
    <property type="component" value="Chromosome 5"/>
</dbReference>
<feature type="domain" description="Centrosome-associated FAM110 C-terminal" evidence="3">
    <location>
        <begin position="207"/>
        <end position="310"/>
    </location>
</feature>
<dbReference type="PANTHER" id="PTHR14758:SF5">
    <property type="entry name" value="PROTEIN FAM110C"/>
    <property type="match status" value="1"/>
</dbReference>
<proteinExistence type="inferred from homology"/>
<feature type="compositionally biased region" description="Basic and acidic residues" evidence="2">
    <location>
        <begin position="131"/>
        <end position="140"/>
    </location>
</feature>
<dbReference type="Pfam" id="PF14161">
    <property type="entry name" value="FAM110_N"/>
    <property type="match status" value="1"/>
</dbReference>
<feature type="region of interest" description="Disordered" evidence="2">
    <location>
        <begin position="1"/>
        <end position="22"/>
    </location>
</feature>
<evidence type="ECO:0000313" key="6">
    <source>
        <dbReference type="Proteomes" id="UP001066276"/>
    </source>
</evidence>
<dbReference type="InterPro" id="IPR025739">
    <property type="entry name" value="FAM110_N"/>
</dbReference>
<keyword evidence="6" id="KW-1185">Reference proteome</keyword>
<gene>
    <name evidence="5" type="ORF">NDU88_002982</name>
</gene>
<dbReference type="EMBL" id="JANPWB010000009">
    <property type="protein sequence ID" value="KAJ1150186.1"/>
    <property type="molecule type" value="Genomic_DNA"/>
</dbReference>
<feature type="domain" description="Centrosome-associated FAM110 N-terminal" evidence="4">
    <location>
        <begin position="17"/>
        <end position="66"/>
    </location>
</feature>
<sequence length="320" mass="34172">MPTEVAPAGRGHPFPEFRSSPAVRVLTRGPDYLRRQMEGGGSGRVSAVERLAADRLKYVKSPQAAGTGGGTLSSASGSSSEGCSAQSGARDAGAQSENQDPGSAGEAGIPRRSSSKRQTRPDSLLIYRQKPKGEGGKDPSRGGFVRRLFQGSGKDKGTSPDAPKTITHREASEAGPRVPCSDLRLAPPAVPAKSTLLPPDSPRRGAGVHRSQSDISSRYSKSFSEFDTFFRYCGLEPEVIEALGRERFSAELPAARVRSVSMATSDSGFSRHSGEQGLQEDELHGQPHSGPSVIERNARIIKWLYSCRAAREDRGARELV</sequence>
<feature type="region of interest" description="Disordered" evidence="2">
    <location>
        <begin position="262"/>
        <end position="291"/>
    </location>
</feature>
<comment type="similarity">
    <text evidence="1">Belongs to the FAM110 family.</text>
</comment>
<reference evidence="5" key="1">
    <citation type="journal article" date="2022" name="bioRxiv">
        <title>Sequencing and chromosome-scale assembly of the giantPleurodeles waltlgenome.</title>
        <authorList>
            <person name="Brown T."/>
            <person name="Elewa A."/>
            <person name="Iarovenko S."/>
            <person name="Subramanian E."/>
            <person name="Araus A.J."/>
            <person name="Petzold A."/>
            <person name="Susuki M."/>
            <person name="Suzuki K.-i.T."/>
            <person name="Hayashi T."/>
            <person name="Toyoda A."/>
            <person name="Oliveira C."/>
            <person name="Osipova E."/>
            <person name="Leigh N.D."/>
            <person name="Simon A."/>
            <person name="Yun M.H."/>
        </authorList>
    </citation>
    <scope>NUCLEOTIDE SEQUENCE</scope>
    <source>
        <strain evidence="5">20211129_DDA</strain>
        <tissue evidence="5">Liver</tissue>
    </source>
</reference>
<evidence type="ECO:0008006" key="7">
    <source>
        <dbReference type="Google" id="ProtNLM"/>
    </source>
</evidence>
<evidence type="ECO:0000313" key="5">
    <source>
        <dbReference type="EMBL" id="KAJ1150186.1"/>
    </source>
</evidence>
<dbReference type="PANTHER" id="PTHR14758">
    <property type="entry name" value="AGAP005440-PA"/>
    <property type="match status" value="1"/>
</dbReference>
<evidence type="ECO:0000259" key="3">
    <source>
        <dbReference type="Pfam" id="PF14160"/>
    </source>
</evidence>
<protein>
    <recommendedName>
        <fullName evidence="7">Family with sequence similarity 110 member C</fullName>
    </recommendedName>
</protein>
<feature type="compositionally biased region" description="Low complexity" evidence="2">
    <location>
        <begin position="72"/>
        <end position="89"/>
    </location>
</feature>
<feature type="region of interest" description="Disordered" evidence="2">
    <location>
        <begin position="58"/>
        <end position="214"/>
    </location>
</feature>
<name>A0AAV7RBK0_PLEWA</name>
<comment type="caution">
    <text evidence="5">The sequence shown here is derived from an EMBL/GenBank/DDBJ whole genome shotgun (WGS) entry which is preliminary data.</text>
</comment>
<accession>A0AAV7RBK0</accession>
<dbReference type="InterPro" id="IPR025741">
    <property type="entry name" value="FAM110_C"/>
</dbReference>
<evidence type="ECO:0000259" key="4">
    <source>
        <dbReference type="Pfam" id="PF14161"/>
    </source>
</evidence>
<evidence type="ECO:0000256" key="1">
    <source>
        <dbReference type="ARBA" id="ARBA00010576"/>
    </source>
</evidence>